<accession>A0A8S0S7B9</accession>
<protein>
    <submittedName>
        <fullName evidence="1">Uncharacterized protein</fullName>
    </submittedName>
</protein>
<comment type="caution">
    <text evidence="1">The sequence shown here is derived from an EMBL/GenBank/DDBJ whole genome shotgun (WGS) entry which is preliminary data.</text>
</comment>
<organism evidence="1 2">
    <name type="scientific">Olea europaea subsp. europaea</name>
    <dbReference type="NCBI Taxonomy" id="158383"/>
    <lineage>
        <taxon>Eukaryota</taxon>
        <taxon>Viridiplantae</taxon>
        <taxon>Streptophyta</taxon>
        <taxon>Embryophyta</taxon>
        <taxon>Tracheophyta</taxon>
        <taxon>Spermatophyta</taxon>
        <taxon>Magnoliopsida</taxon>
        <taxon>eudicotyledons</taxon>
        <taxon>Gunneridae</taxon>
        <taxon>Pentapetalae</taxon>
        <taxon>asterids</taxon>
        <taxon>lamiids</taxon>
        <taxon>Lamiales</taxon>
        <taxon>Oleaceae</taxon>
        <taxon>Oleeae</taxon>
        <taxon>Olea</taxon>
    </lineage>
</organism>
<dbReference type="AlphaFoldDB" id="A0A8S0S7B9"/>
<evidence type="ECO:0000313" key="1">
    <source>
        <dbReference type="EMBL" id="CAA2987613.1"/>
    </source>
</evidence>
<proteinExistence type="predicted"/>
<dbReference type="Proteomes" id="UP000594638">
    <property type="component" value="Unassembled WGS sequence"/>
</dbReference>
<sequence length="62" mass="7130">MQEACRARHRHGCKNPVAYAREKENAVNLPPYKAIKVRPAKIRVSFLHAQTNSKKIIVTAYR</sequence>
<dbReference type="Gramene" id="OE9A036717T1">
    <property type="protein sequence ID" value="OE9A036717C1"/>
    <property type="gene ID" value="OE9A036717"/>
</dbReference>
<evidence type="ECO:0000313" key="2">
    <source>
        <dbReference type="Proteomes" id="UP000594638"/>
    </source>
</evidence>
<dbReference type="EMBL" id="CACTIH010003937">
    <property type="protein sequence ID" value="CAA2987613.1"/>
    <property type="molecule type" value="Genomic_DNA"/>
</dbReference>
<keyword evidence="2" id="KW-1185">Reference proteome</keyword>
<name>A0A8S0S7B9_OLEEU</name>
<gene>
    <name evidence="1" type="ORF">OLEA9_A036717</name>
</gene>
<reference evidence="1 2" key="1">
    <citation type="submission" date="2019-12" db="EMBL/GenBank/DDBJ databases">
        <authorList>
            <person name="Alioto T."/>
            <person name="Alioto T."/>
            <person name="Gomez Garrido J."/>
        </authorList>
    </citation>
    <scope>NUCLEOTIDE SEQUENCE [LARGE SCALE GENOMIC DNA]</scope>
</reference>